<evidence type="ECO:0000313" key="3">
    <source>
        <dbReference type="EMBL" id="RCS21429.1"/>
    </source>
</evidence>
<dbReference type="InterPro" id="IPR004386">
    <property type="entry name" value="Toxin_YafQ-like"/>
</dbReference>
<protein>
    <submittedName>
        <fullName evidence="3">Type II toxin-antitoxin system YafQ family toxin</fullName>
    </submittedName>
</protein>
<dbReference type="OrthoDB" id="7030467at2"/>
<accession>A0A368JW79</accession>
<proteinExistence type="predicted"/>
<comment type="caution">
    <text evidence="3">The sequence shown here is derived from an EMBL/GenBank/DDBJ whole genome shotgun (WGS) entry which is preliminary data.</text>
</comment>
<keyword evidence="4" id="KW-1185">Reference proteome</keyword>
<dbReference type="EMBL" id="QOZG01000040">
    <property type="protein sequence ID" value="RCS21429.1"/>
    <property type="molecule type" value="Genomic_DNA"/>
</dbReference>
<dbReference type="Proteomes" id="UP000253420">
    <property type="component" value="Unassembled WGS sequence"/>
</dbReference>
<reference evidence="3 4" key="1">
    <citation type="submission" date="2018-07" db="EMBL/GenBank/DDBJ databases">
        <title>The draft genome of Phyllobacterium salinisoli.</title>
        <authorList>
            <person name="Liu L."/>
            <person name="Li L."/>
            <person name="Zhang X."/>
            <person name="Liang L."/>
        </authorList>
    </citation>
    <scope>NUCLEOTIDE SEQUENCE [LARGE SCALE GENOMIC DNA]</scope>
    <source>
        <strain evidence="3 4">LLAN61</strain>
    </source>
</reference>
<dbReference type="Pfam" id="PF15738">
    <property type="entry name" value="YafQ_toxin"/>
    <property type="match status" value="1"/>
</dbReference>
<dbReference type="NCBIfam" id="TIGR02385">
    <property type="entry name" value="RelE_StbE"/>
    <property type="match status" value="1"/>
</dbReference>
<dbReference type="Gene3D" id="3.30.2310.20">
    <property type="entry name" value="RelE-like"/>
    <property type="match status" value="1"/>
</dbReference>
<dbReference type="PANTHER" id="PTHR40588">
    <property type="entry name" value="MRNA INTERFERASE TOXIN YAFQ"/>
    <property type="match status" value="1"/>
</dbReference>
<feature type="active site" description="Proton donor" evidence="2">
    <location>
        <position position="88"/>
    </location>
</feature>
<sequence>MRTIERTTAFKRDFKREAKGRHRGILDTELRQVIVALASDEPLEPRHRDHALSTDWKDYRDRHVKPYLVLIYRLIGEDRLILARRGSHSELDL</sequence>
<dbReference type="PANTHER" id="PTHR40588:SF1">
    <property type="entry name" value="MRNA INTERFERASE TOXIN YAFQ"/>
    <property type="match status" value="1"/>
</dbReference>
<dbReference type="GO" id="GO:0004521">
    <property type="term" value="F:RNA endonuclease activity"/>
    <property type="evidence" value="ECO:0007669"/>
    <property type="project" value="TreeGrafter"/>
</dbReference>
<dbReference type="AlphaFoldDB" id="A0A368JW79"/>
<keyword evidence="1" id="KW-1277">Toxin-antitoxin system</keyword>
<dbReference type="GO" id="GO:0006415">
    <property type="term" value="P:translational termination"/>
    <property type="evidence" value="ECO:0007669"/>
    <property type="project" value="TreeGrafter"/>
</dbReference>
<organism evidence="3 4">
    <name type="scientific">Phyllobacterium salinisoli</name>
    <dbReference type="NCBI Taxonomy" id="1899321"/>
    <lineage>
        <taxon>Bacteria</taxon>
        <taxon>Pseudomonadati</taxon>
        <taxon>Pseudomonadota</taxon>
        <taxon>Alphaproteobacteria</taxon>
        <taxon>Hyphomicrobiales</taxon>
        <taxon>Phyllobacteriaceae</taxon>
        <taxon>Phyllobacterium</taxon>
    </lineage>
</organism>
<dbReference type="SUPFAM" id="SSF143011">
    <property type="entry name" value="RelE-like"/>
    <property type="match status" value="1"/>
</dbReference>
<evidence type="ECO:0000313" key="4">
    <source>
        <dbReference type="Proteomes" id="UP000253420"/>
    </source>
</evidence>
<dbReference type="InterPro" id="IPR007712">
    <property type="entry name" value="RelE/ParE_toxin"/>
</dbReference>
<evidence type="ECO:0000256" key="1">
    <source>
        <dbReference type="ARBA" id="ARBA00022649"/>
    </source>
</evidence>
<evidence type="ECO:0000256" key="2">
    <source>
        <dbReference type="PIRSR" id="PIRSR006156-1"/>
    </source>
</evidence>
<dbReference type="RefSeq" id="WP_114442944.1">
    <property type="nucleotide sequence ID" value="NZ_QOZG01000040.1"/>
</dbReference>
<dbReference type="InterPro" id="IPR035093">
    <property type="entry name" value="RelE/ParE_toxin_dom_sf"/>
</dbReference>
<name>A0A368JW79_9HYPH</name>
<dbReference type="PIRSF" id="PIRSF006156">
    <property type="entry name" value="YafQ"/>
    <property type="match status" value="1"/>
</dbReference>
<dbReference type="GO" id="GO:0006402">
    <property type="term" value="P:mRNA catabolic process"/>
    <property type="evidence" value="ECO:0007669"/>
    <property type="project" value="TreeGrafter"/>
</dbReference>
<gene>
    <name evidence="3" type="ORF">DUT91_24160</name>
</gene>